<organism evidence="2 3">
    <name type="scientific">Streptomyces rameus</name>
    <dbReference type="NCBI Taxonomy" id="68261"/>
    <lineage>
        <taxon>Bacteria</taxon>
        <taxon>Bacillati</taxon>
        <taxon>Actinomycetota</taxon>
        <taxon>Actinomycetes</taxon>
        <taxon>Kitasatosporales</taxon>
        <taxon>Streptomycetaceae</taxon>
        <taxon>Streptomyces</taxon>
    </lineage>
</organism>
<proteinExistence type="predicted"/>
<name>A0ABP6NJN3_9ACTN</name>
<protein>
    <submittedName>
        <fullName evidence="2">Uncharacterized protein</fullName>
    </submittedName>
</protein>
<evidence type="ECO:0000313" key="2">
    <source>
        <dbReference type="EMBL" id="GAA3150361.1"/>
    </source>
</evidence>
<gene>
    <name evidence="2" type="ORF">GCM10010521_42470</name>
</gene>
<dbReference type="Proteomes" id="UP001500893">
    <property type="component" value="Unassembled WGS sequence"/>
</dbReference>
<sequence>MLRPGTSRPPGTGRRGPSRPPPAPSAFRAHPDVLRLSAADHAPPARGTAVAVDGVGVAAARCDRRSRPVGMTPDHAALWEIEALLAGAAATRGCWCRPLG</sequence>
<evidence type="ECO:0000313" key="3">
    <source>
        <dbReference type="Proteomes" id="UP001500893"/>
    </source>
</evidence>
<dbReference type="EMBL" id="BAAAVM010000057">
    <property type="protein sequence ID" value="GAA3150361.1"/>
    <property type="molecule type" value="Genomic_DNA"/>
</dbReference>
<feature type="region of interest" description="Disordered" evidence="1">
    <location>
        <begin position="1"/>
        <end position="28"/>
    </location>
</feature>
<reference evidence="3" key="1">
    <citation type="journal article" date="2019" name="Int. J. Syst. Evol. Microbiol.">
        <title>The Global Catalogue of Microorganisms (GCM) 10K type strain sequencing project: providing services to taxonomists for standard genome sequencing and annotation.</title>
        <authorList>
            <consortium name="The Broad Institute Genomics Platform"/>
            <consortium name="The Broad Institute Genome Sequencing Center for Infectious Disease"/>
            <person name="Wu L."/>
            <person name="Ma J."/>
        </authorList>
    </citation>
    <scope>NUCLEOTIDE SEQUENCE [LARGE SCALE GENOMIC DNA]</scope>
    <source>
        <strain evidence="3">JCM 11574</strain>
    </source>
</reference>
<comment type="caution">
    <text evidence="2">The sequence shown here is derived from an EMBL/GenBank/DDBJ whole genome shotgun (WGS) entry which is preliminary data.</text>
</comment>
<evidence type="ECO:0000256" key="1">
    <source>
        <dbReference type="SAM" id="MobiDB-lite"/>
    </source>
</evidence>
<feature type="compositionally biased region" description="Low complexity" evidence="1">
    <location>
        <begin position="1"/>
        <end position="12"/>
    </location>
</feature>
<accession>A0ABP6NJN3</accession>
<keyword evidence="3" id="KW-1185">Reference proteome</keyword>